<feature type="compositionally biased region" description="Basic and acidic residues" evidence="2">
    <location>
        <begin position="498"/>
        <end position="512"/>
    </location>
</feature>
<feature type="compositionally biased region" description="Basic and acidic residues" evidence="2">
    <location>
        <begin position="631"/>
        <end position="641"/>
    </location>
</feature>
<reference evidence="4 5" key="1">
    <citation type="journal article" date="2005" name="Science">
        <title>The genome of the basidiomycetous yeast and human pathogen Cryptococcus neoformans.</title>
        <authorList>
            <person name="Loftus B.J."/>
            <person name="Fung E."/>
            <person name="Roncaglia P."/>
            <person name="Rowley D."/>
            <person name="Amedeo P."/>
            <person name="Bruno D."/>
            <person name="Vamathevan J."/>
            <person name="Miranda M."/>
            <person name="Anderson I.J."/>
            <person name="Fraser J.A."/>
            <person name="Allen J.E."/>
            <person name="Bosdet I.E."/>
            <person name="Brent M.R."/>
            <person name="Chiu R."/>
            <person name="Doering T.L."/>
            <person name="Donlin M.J."/>
            <person name="D'Souza C.A."/>
            <person name="Fox D.S."/>
            <person name="Grinberg V."/>
            <person name="Fu J."/>
            <person name="Fukushima M."/>
            <person name="Haas B.J."/>
            <person name="Huang J.C."/>
            <person name="Janbon G."/>
            <person name="Jones S.J."/>
            <person name="Koo H.L."/>
            <person name="Krzywinski M.I."/>
            <person name="Kwon-Chung J.K."/>
            <person name="Lengeler K.B."/>
            <person name="Maiti R."/>
            <person name="Marra M.A."/>
            <person name="Marra R.E."/>
            <person name="Mathewson C.A."/>
            <person name="Mitchell T.G."/>
            <person name="Pertea M."/>
            <person name="Riggs F.R."/>
            <person name="Salzberg S.L."/>
            <person name="Schein J.E."/>
            <person name="Shvartsbeyn A."/>
            <person name="Shin H."/>
            <person name="Shumway M."/>
            <person name="Specht C.A."/>
            <person name="Suh B.B."/>
            <person name="Tenney A."/>
            <person name="Utterback T.R."/>
            <person name="Wickes B.L."/>
            <person name="Wortman J.R."/>
            <person name="Wye N.H."/>
            <person name="Kronstad J.W."/>
            <person name="Lodge J.K."/>
            <person name="Heitman J."/>
            <person name="Davis R.W."/>
            <person name="Fraser C.M."/>
            <person name="Hyman R.W."/>
        </authorList>
    </citation>
    <scope>NUCLEOTIDE SEQUENCE [LARGE SCALE GENOMIC DNA]</scope>
    <source>
        <strain evidence="5">JEC21 / ATCC MYA-565</strain>
    </source>
</reference>
<dbReference type="VEuPathDB" id="FungiDB:CNH01790"/>
<keyword evidence="5" id="KW-1185">Reference proteome</keyword>
<feature type="compositionally biased region" description="Low complexity" evidence="2">
    <location>
        <begin position="608"/>
        <end position="623"/>
    </location>
</feature>
<dbReference type="AlphaFoldDB" id="Q5KCP5"/>
<feature type="signal peptide" evidence="3">
    <location>
        <begin position="1"/>
        <end position="15"/>
    </location>
</feature>
<dbReference type="InParanoid" id="Q5KCP5"/>
<feature type="compositionally biased region" description="Low complexity" evidence="2">
    <location>
        <begin position="513"/>
        <end position="525"/>
    </location>
</feature>
<feature type="compositionally biased region" description="Polar residues" evidence="2">
    <location>
        <begin position="644"/>
        <end position="656"/>
    </location>
</feature>
<gene>
    <name evidence="4" type="ordered locus">CNH01790</name>
</gene>
<dbReference type="STRING" id="214684.Q5KCP5"/>
<organism evidence="4 5">
    <name type="scientific">Cryptococcus deneoformans (strain JEC21 / ATCC MYA-565)</name>
    <name type="common">Cryptococcus neoformans var. neoformans serotype D</name>
    <dbReference type="NCBI Taxonomy" id="214684"/>
    <lineage>
        <taxon>Eukaryota</taxon>
        <taxon>Fungi</taxon>
        <taxon>Dikarya</taxon>
        <taxon>Basidiomycota</taxon>
        <taxon>Agaricomycotina</taxon>
        <taxon>Tremellomycetes</taxon>
        <taxon>Tremellales</taxon>
        <taxon>Cryptococcaceae</taxon>
        <taxon>Cryptococcus</taxon>
        <taxon>Cryptococcus neoformans species complex</taxon>
    </lineage>
</organism>
<feature type="compositionally biased region" description="Basic and acidic residues" evidence="2">
    <location>
        <begin position="785"/>
        <end position="828"/>
    </location>
</feature>
<protein>
    <submittedName>
        <fullName evidence="4">Vesicle-mediated transport-related protein, putative</fullName>
    </submittedName>
</protein>
<evidence type="ECO:0000256" key="2">
    <source>
        <dbReference type="SAM" id="MobiDB-lite"/>
    </source>
</evidence>
<feature type="region of interest" description="Disordered" evidence="2">
    <location>
        <begin position="763"/>
        <end position="838"/>
    </location>
</feature>
<accession>Q5KCP5</accession>
<feature type="compositionally biased region" description="Basic and acidic residues" evidence="2">
    <location>
        <begin position="304"/>
        <end position="336"/>
    </location>
</feature>
<feature type="coiled-coil region" evidence="1">
    <location>
        <begin position="863"/>
        <end position="897"/>
    </location>
</feature>
<name>Q5KCP5_CRYD1</name>
<feature type="compositionally biased region" description="Polar residues" evidence="2">
    <location>
        <begin position="290"/>
        <end position="303"/>
    </location>
</feature>
<dbReference type="RefSeq" id="XP_024513345.1">
    <property type="nucleotide sequence ID" value="XM_024657672.1"/>
</dbReference>
<dbReference type="EMBL" id="AE017348">
    <property type="protein sequence ID" value="AAW45046.2"/>
    <property type="molecule type" value="Genomic_DNA"/>
</dbReference>
<feature type="compositionally biased region" description="Polar residues" evidence="2">
    <location>
        <begin position="829"/>
        <end position="838"/>
    </location>
</feature>
<keyword evidence="3" id="KW-0732">Signal</keyword>
<feature type="chain" id="PRO_5013379763" evidence="3">
    <location>
        <begin position="16"/>
        <end position="918"/>
    </location>
</feature>
<feature type="region of interest" description="Disordered" evidence="2">
    <location>
        <begin position="220"/>
        <end position="338"/>
    </location>
</feature>
<evidence type="ECO:0000313" key="5">
    <source>
        <dbReference type="Proteomes" id="UP000002149"/>
    </source>
</evidence>
<feature type="region of interest" description="Disordered" evidence="2">
    <location>
        <begin position="468"/>
        <end position="525"/>
    </location>
</feature>
<dbReference type="OrthoDB" id="2576434at2759"/>
<feature type="region of interest" description="Disordered" evidence="2">
    <location>
        <begin position="434"/>
        <end position="454"/>
    </location>
</feature>
<dbReference type="KEGG" id="cne:CNH01790"/>
<dbReference type="HOGENOM" id="CLU_361690_0_0_1"/>
<dbReference type="Proteomes" id="UP000002149">
    <property type="component" value="Chromosome 8"/>
</dbReference>
<proteinExistence type="predicted"/>
<dbReference type="PaxDb" id="214684-Q5KCP5"/>
<evidence type="ECO:0000256" key="3">
    <source>
        <dbReference type="SAM" id="SignalP"/>
    </source>
</evidence>
<feature type="compositionally biased region" description="Basic and acidic residues" evidence="2">
    <location>
        <begin position="233"/>
        <end position="243"/>
    </location>
</feature>
<keyword evidence="1" id="KW-0175">Coiled coil</keyword>
<feature type="compositionally biased region" description="Basic and acidic residues" evidence="2">
    <location>
        <begin position="468"/>
        <end position="480"/>
    </location>
</feature>
<feature type="region of interest" description="Disordered" evidence="2">
    <location>
        <begin position="608"/>
        <end position="665"/>
    </location>
</feature>
<evidence type="ECO:0000256" key="1">
    <source>
        <dbReference type="SAM" id="Coils"/>
    </source>
</evidence>
<dbReference type="GeneID" id="3259166"/>
<sequence>MTLPFFLQPLLLVACYYNRVIRSLKSWFHRYNDQLFGPLEQAVAAMVIINLAMKPTAAPLGIFIQPSQVQMLQTPLSNLTDDQDGRRSGGSETASDGTTAIDSWSDGFSMLILSLSFFCSKLTSWMNPASIIIIILLTLNLVKGLDDGHLLGELRDLFTMLWDRHRSLGRQERVVETQAHRSTNEEVKTEAPYKKGKDSESETRLSSIDKKTVRQAVKQLAEDSVNCPPDPVQEGRERTKEPIEIDNNGQISSTDKAVDASQKEKPKHFENPSASEQIRVLTESEKTQKSKITNDQVKSQSNKSQDKGKERMAGERTGDVKDETLVKTNTEKKAGSKESLIADPSVASAQSKIQEEDALISGDYRSLKSALKKPTKKPKQTQNIHHNYFMTMRGFRPALVPFPQGLHPKPHYPRNTMWWNNIPDTPEHIMAAPKVPKEPEEEVDVEEPKEKKKVTEEKPIEKKFIEKKNEARKDDGKDMNGKLISESRGSEKTSANRIKAEAESKARKKAEIKASSTGATSASSIATIDKDSGRASVAAKISQGHMSRNHQLDKATYAAQAMLCILLYQLYPQLSFLLLVFFVWQYIDSHQGSLPTLDDPRATDRSTVASSVAVSKPVSSKTTAPSTTEKAAAETKHKVAEESNIGTSRSSPSQKSPENKDGSEKKLAELENLIKKLKSENDLTPALKDQLKAALKRREGLIASLYDEGAEDNKTTTKGLMHKLEDVESYLKKHHAQNKVTSGSEMKLSKVKAQHEVLKTKVANLQRRNMPVDKVKESGVTTPASKDDDHRNDTRSLPEQREKKLQRDERASIKEHSSKRAKSSEEPNKSANSVTADNSEALSVDCRKMKDKIKAIESYIMKYRKLATLSDEQKEKVVKAEKQRKEMKEKLESIARKMANVGSSGLSIEEKETITKDT</sequence>
<feature type="region of interest" description="Disordered" evidence="2">
    <location>
        <begin position="78"/>
        <end position="98"/>
    </location>
</feature>
<feature type="region of interest" description="Disordered" evidence="2">
    <location>
        <begin position="171"/>
        <end position="207"/>
    </location>
</feature>
<dbReference type="eggNOG" id="ENOG502RBCZ">
    <property type="taxonomic scope" value="Eukaryota"/>
</dbReference>
<feature type="compositionally biased region" description="Basic and acidic residues" evidence="2">
    <location>
        <begin position="256"/>
        <end position="270"/>
    </location>
</feature>
<evidence type="ECO:0000313" key="4">
    <source>
        <dbReference type="EMBL" id="AAW45046.2"/>
    </source>
</evidence>